<dbReference type="Gene3D" id="3.40.50.10330">
    <property type="entry name" value="Probable inorganic polyphosphate/atp-NAD kinase, domain 1"/>
    <property type="match status" value="1"/>
</dbReference>
<evidence type="ECO:0000256" key="4">
    <source>
        <dbReference type="ARBA" id="ARBA00022840"/>
    </source>
</evidence>
<evidence type="ECO:0000259" key="5">
    <source>
        <dbReference type="PROSITE" id="PS50146"/>
    </source>
</evidence>
<organism evidence="6 7">
    <name type="scientific">Loktanella salsilacus</name>
    <dbReference type="NCBI Taxonomy" id="195913"/>
    <lineage>
        <taxon>Bacteria</taxon>
        <taxon>Pseudomonadati</taxon>
        <taxon>Pseudomonadota</taxon>
        <taxon>Alphaproteobacteria</taxon>
        <taxon>Rhodobacterales</taxon>
        <taxon>Roseobacteraceae</taxon>
        <taxon>Loktanella</taxon>
    </lineage>
</organism>
<dbReference type="EMBL" id="FOTF01000003">
    <property type="protein sequence ID" value="SFK85326.1"/>
    <property type="molecule type" value="Genomic_DNA"/>
</dbReference>
<dbReference type="GO" id="GO:0005524">
    <property type="term" value="F:ATP binding"/>
    <property type="evidence" value="ECO:0007669"/>
    <property type="project" value="UniProtKB-KW"/>
</dbReference>
<dbReference type="InterPro" id="IPR050187">
    <property type="entry name" value="Lipid_Phosphate_FormReg"/>
</dbReference>
<sequence length="304" mass="32622">MTKPEICVILNAASGKKKDAPATAALIDSIRNDPRADLKLLDHPSELDRAVQDAIAAGYTTIVAAGGDGTVCGVSARLVGTGVALGVLPMGTFNFFARGLGIPEDPAEALETALSGHIVPASVGEVNGKVFLNNASLGAYATVLDVREGVYKQWGRSRIAAYWSVIKAMLTLYNSLKMTVTVDGKTMHVRSPMAFVASSAYQLEQYDFDGADAVRQGKLALILAPDNNRIQLLWRAAKILFGGIHRGEDYLMHTGHEITISARKKRRLVARDGENALMMGPYHFKIRPGALHVRVPDAAAEKVT</sequence>
<keyword evidence="2" id="KW-0547">Nucleotide-binding</keyword>
<evidence type="ECO:0000256" key="3">
    <source>
        <dbReference type="ARBA" id="ARBA00022777"/>
    </source>
</evidence>
<dbReference type="InterPro" id="IPR016064">
    <property type="entry name" value="NAD/diacylglycerol_kinase_sf"/>
</dbReference>
<keyword evidence="7" id="KW-1185">Reference proteome</keyword>
<keyword evidence="4" id="KW-0067">ATP-binding</keyword>
<proteinExistence type="predicted"/>
<gene>
    <name evidence="6" type="ORF">SAMN04488004_10341</name>
</gene>
<dbReference type="STRING" id="195913.SAMN04488004_10341"/>
<dbReference type="Pfam" id="PF00781">
    <property type="entry name" value="DAGK_cat"/>
    <property type="match status" value="1"/>
</dbReference>
<dbReference type="PANTHER" id="PTHR12358">
    <property type="entry name" value="SPHINGOSINE KINASE"/>
    <property type="match status" value="1"/>
</dbReference>
<dbReference type="InterPro" id="IPR001206">
    <property type="entry name" value="Diacylglycerol_kinase_cat_dom"/>
</dbReference>
<dbReference type="InterPro" id="IPR045540">
    <property type="entry name" value="YegS/DAGK_C"/>
</dbReference>
<dbReference type="OrthoDB" id="9815110at2"/>
<dbReference type="Gene3D" id="2.60.200.40">
    <property type="match status" value="1"/>
</dbReference>
<evidence type="ECO:0000313" key="7">
    <source>
        <dbReference type="Proteomes" id="UP000199550"/>
    </source>
</evidence>
<name>A0A1I4CZF8_9RHOB</name>
<dbReference type="SMART" id="SM00046">
    <property type="entry name" value="DAGKc"/>
    <property type="match status" value="1"/>
</dbReference>
<dbReference type="Proteomes" id="UP000199550">
    <property type="component" value="Unassembled WGS sequence"/>
</dbReference>
<evidence type="ECO:0000256" key="1">
    <source>
        <dbReference type="ARBA" id="ARBA00022679"/>
    </source>
</evidence>
<keyword evidence="3 6" id="KW-0418">Kinase</keyword>
<accession>A0A1I4CZF8</accession>
<evidence type="ECO:0000313" key="6">
    <source>
        <dbReference type="EMBL" id="SFK85326.1"/>
    </source>
</evidence>
<reference evidence="6 7" key="1">
    <citation type="submission" date="2016-10" db="EMBL/GenBank/DDBJ databases">
        <authorList>
            <person name="de Groot N.N."/>
        </authorList>
    </citation>
    <scope>NUCLEOTIDE SEQUENCE [LARGE SCALE GENOMIC DNA]</scope>
    <source>
        <strain evidence="6 7">DSM 16199</strain>
    </source>
</reference>
<keyword evidence="1" id="KW-0808">Transferase</keyword>
<dbReference type="RefSeq" id="WP_090185465.1">
    <property type="nucleotide sequence ID" value="NZ_FOTF01000003.1"/>
</dbReference>
<protein>
    <submittedName>
        <fullName evidence="6">Diacylglycerol kinase family enzyme</fullName>
    </submittedName>
</protein>
<dbReference type="Pfam" id="PF19279">
    <property type="entry name" value="YegS_C"/>
    <property type="match status" value="1"/>
</dbReference>
<dbReference type="AlphaFoldDB" id="A0A1I4CZF8"/>
<feature type="domain" description="DAGKc" evidence="5">
    <location>
        <begin position="1"/>
        <end position="130"/>
    </location>
</feature>
<dbReference type="InterPro" id="IPR017438">
    <property type="entry name" value="ATP-NAD_kinase_N"/>
</dbReference>
<dbReference type="PROSITE" id="PS50146">
    <property type="entry name" value="DAGK"/>
    <property type="match status" value="1"/>
</dbReference>
<evidence type="ECO:0000256" key="2">
    <source>
        <dbReference type="ARBA" id="ARBA00022741"/>
    </source>
</evidence>
<dbReference type="SUPFAM" id="SSF111331">
    <property type="entry name" value="NAD kinase/diacylglycerol kinase-like"/>
    <property type="match status" value="1"/>
</dbReference>
<dbReference type="GO" id="GO:0016301">
    <property type="term" value="F:kinase activity"/>
    <property type="evidence" value="ECO:0007669"/>
    <property type="project" value="UniProtKB-KW"/>
</dbReference>
<dbReference type="PANTHER" id="PTHR12358:SF54">
    <property type="entry name" value="SPHINGOSINE KINASE RELATED PROTEIN"/>
    <property type="match status" value="1"/>
</dbReference>